<sequence>MPLLPGGGYPREVGIDRGAKRVERGAILGWLSGRGTQSLVAVVLGTAGAICQWQRLTKEVLSSGKVECMRVWRTKGCNQQPTRRASADSSRATPRRGGDCGTDTRSRETIGAGRRTGLGCRFGIANARGCSCSGGGRKARLLTHLDGRRRLCWGLAGRADAGGAEGIGSLAGCCVESSKRVESTGWQRRRRWWVTRDAGRAVSRSWKRARMGVRRGRLCDGQDKILDVGVRSGIWRGMSGGVWAGADRTGGDGFERGAGRWTMGALSAAARARHGICSGGAQLVVGEGGQKGTAVARGLRGRGRGVGRQEAAGGPANQAAVWRRCTWRGAGAEHKRQTNDGLAGDTGERTGGGGGNAAAGSDAAAAVRQLLAGD</sequence>
<evidence type="ECO:0000256" key="1">
    <source>
        <dbReference type="SAM" id="MobiDB-lite"/>
    </source>
</evidence>
<feature type="region of interest" description="Disordered" evidence="1">
    <location>
        <begin position="79"/>
        <end position="108"/>
    </location>
</feature>
<gene>
    <name evidence="2" type="ORF">K505DRAFT_344400</name>
</gene>
<evidence type="ECO:0000313" key="3">
    <source>
        <dbReference type="Proteomes" id="UP000799757"/>
    </source>
</evidence>
<dbReference type="Proteomes" id="UP000799757">
    <property type="component" value="Unassembled WGS sequence"/>
</dbReference>
<keyword evidence="3" id="KW-1185">Reference proteome</keyword>
<feature type="region of interest" description="Disordered" evidence="1">
    <location>
        <begin position="330"/>
        <end position="361"/>
    </location>
</feature>
<feature type="non-terminal residue" evidence="2">
    <location>
        <position position="374"/>
    </location>
</feature>
<feature type="compositionally biased region" description="Basic and acidic residues" evidence="1">
    <location>
        <begin position="96"/>
        <end position="108"/>
    </location>
</feature>
<dbReference type="AlphaFoldDB" id="A0A6A6WNU7"/>
<proteinExistence type="predicted"/>
<reference evidence="2" key="1">
    <citation type="journal article" date="2020" name="Stud. Mycol.">
        <title>101 Dothideomycetes genomes: a test case for predicting lifestyles and emergence of pathogens.</title>
        <authorList>
            <person name="Haridas S."/>
            <person name="Albert R."/>
            <person name="Binder M."/>
            <person name="Bloem J."/>
            <person name="Labutti K."/>
            <person name="Salamov A."/>
            <person name="Andreopoulos B."/>
            <person name="Baker S."/>
            <person name="Barry K."/>
            <person name="Bills G."/>
            <person name="Bluhm B."/>
            <person name="Cannon C."/>
            <person name="Castanera R."/>
            <person name="Culley D."/>
            <person name="Daum C."/>
            <person name="Ezra D."/>
            <person name="Gonzalez J."/>
            <person name="Henrissat B."/>
            <person name="Kuo A."/>
            <person name="Liang C."/>
            <person name="Lipzen A."/>
            <person name="Lutzoni F."/>
            <person name="Magnuson J."/>
            <person name="Mondo S."/>
            <person name="Nolan M."/>
            <person name="Ohm R."/>
            <person name="Pangilinan J."/>
            <person name="Park H.-J."/>
            <person name="Ramirez L."/>
            <person name="Alfaro M."/>
            <person name="Sun H."/>
            <person name="Tritt A."/>
            <person name="Yoshinaga Y."/>
            <person name="Zwiers L.-H."/>
            <person name="Turgeon B."/>
            <person name="Goodwin S."/>
            <person name="Spatafora J."/>
            <person name="Crous P."/>
            <person name="Grigoriev I."/>
        </authorList>
    </citation>
    <scope>NUCLEOTIDE SEQUENCE</scope>
    <source>
        <strain evidence="2">CBS 109.77</strain>
    </source>
</reference>
<organism evidence="2 3">
    <name type="scientific">Melanomma pulvis-pyrius CBS 109.77</name>
    <dbReference type="NCBI Taxonomy" id="1314802"/>
    <lineage>
        <taxon>Eukaryota</taxon>
        <taxon>Fungi</taxon>
        <taxon>Dikarya</taxon>
        <taxon>Ascomycota</taxon>
        <taxon>Pezizomycotina</taxon>
        <taxon>Dothideomycetes</taxon>
        <taxon>Pleosporomycetidae</taxon>
        <taxon>Pleosporales</taxon>
        <taxon>Melanommataceae</taxon>
        <taxon>Melanomma</taxon>
    </lineage>
</organism>
<feature type="compositionally biased region" description="Polar residues" evidence="1">
    <location>
        <begin position="79"/>
        <end position="92"/>
    </location>
</feature>
<name>A0A6A6WNU7_9PLEO</name>
<accession>A0A6A6WNU7</accession>
<evidence type="ECO:0000313" key="2">
    <source>
        <dbReference type="EMBL" id="KAF2785746.1"/>
    </source>
</evidence>
<dbReference type="EMBL" id="MU002698">
    <property type="protein sequence ID" value="KAF2785746.1"/>
    <property type="molecule type" value="Genomic_DNA"/>
</dbReference>
<protein>
    <submittedName>
        <fullName evidence="2">Uncharacterized protein</fullName>
    </submittedName>
</protein>